<feature type="compositionally biased region" description="Polar residues" evidence="6">
    <location>
        <begin position="360"/>
        <end position="370"/>
    </location>
</feature>
<evidence type="ECO:0000313" key="9">
    <source>
        <dbReference type="Proteomes" id="UP000315711"/>
    </source>
</evidence>
<evidence type="ECO:0000256" key="6">
    <source>
        <dbReference type="SAM" id="MobiDB-lite"/>
    </source>
</evidence>
<dbReference type="Pfam" id="PF09397">
    <property type="entry name" value="FtsK_gamma"/>
    <property type="match status" value="1"/>
</dbReference>
<dbReference type="InterPro" id="IPR041027">
    <property type="entry name" value="FtsK_alpha"/>
</dbReference>
<evidence type="ECO:0000256" key="3">
    <source>
        <dbReference type="ARBA" id="ARBA00022840"/>
    </source>
</evidence>
<dbReference type="InterPro" id="IPR036388">
    <property type="entry name" value="WH-like_DNA-bd_sf"/>
</dbReference>
<dbReference type="GO" id="GO:0003677">
    <property type="term" value="F:DNA binding"/>
    <property type="evidence" value="ECO:0007669"/>
    <property type="project" value="UniProtKB-KW"/>
</dbReference>
<dbReference type="Gene3D" id="3.40.50.300">
    <property type="entry name" value="P-loop containing nucleotide triphosphate hydrolases"/>
    <property type="match status" value="1"/>
</dbReference>
<feature type="region of interest" description="Disordered" evidence="6">
    <location>
        <begin position="330"/>
        <end position="373"/>
    </location>
</feature>
<dbReference type="Pfam" id="PF17854">
    <property type="entry name" value="FtsK_alpha"/>
    <property type="match status" value="1"/>
</dbReference>
<dbReference type="PANTHER" id="PTHR22683:SF42">
    <property type="entry name" value="DNA TRANSLOCASE SFTA"/>
    <property type="match status" value="1"/>
</dbReference>
<dbReference type="InterPro" id="IPR050206">
    <property type="entry name" value="FtsK/SpoIIIE/SftA"/>
</dbReference>
<keyword evidence="3 5" id="KW-0067">ATP-binding</keyword>
<dbReference type="InterPro" id="IPR002543">
    <property type="entry name" value="FtsK_dom"/>
</dbReference>
<dbReference type="Pfam" id="PF01580">
    <property type="entry name" value="FtsK_SpoIIIE"/>
    <property type="match status" value="1"/>
</dbReference>
<dbReference type="GO" id="GO:0005524">
    <property type="term" value="F:ATP binding"/>
    <property type="evidence" value="ECO:0007669"/>
    <property type="project" value="UniProtKB-UniRule"/>
</dbReference>
<evidence type="ECO:0000256" key="4">
    <source>
        <dbReference type="ARBA" id="ARBA00023125"/>
    </source>
</evidence>
<dbReference type="SUPFAM" id="SSF52540">
    <property type="entry name" value="P-loop containing nucleoside triphosphate hydrolases"/>
    <property type="match status" value="1"/>
</dbReference>
<evidence type="ECO:0000259" key="7">
    <source>
        <dbReference type="PROSITE" id="PS50901"/>
    </source>
</evidence>
<feature type="region of interest" description="Disordered" evidence="6">
    <location>
        <begin position="271"/>
        <end position="309"/>
    </location>
</feature>
<feature type="region of interest" description="Disordered" evidence="6">
    <location>
        <begin position="17"/>
        <end position="49"/>
    </location>
</feature>
<dbReference type="Gene3D" id="1.10.10.10">
    <property type="entry name" value="Winged helix-like DNA-binding domain superfamily/Winged helix DNA-binding domain"/>
    <property type="match status" value="1"/>
</dbReference>
<dbReference type="OrthoDB" id="9807790at2"/>
<dbReference type="InterPro" id="IPR018541">
    <property type="entry name" value="Ftsk_gamma"/>
</dbReference>
<dbReference type="PROSITE" id="PS50901">
    <property type="entry name" value="FTSK"/>
    <property type="match status" value="1"/>
</dbReference>
<gene>
    <name evidence="8" type="ORF">IQ10_01621</name>
</gene>
<dbReference type="PANTHER" id="PTHR22683">
    <property type="entry name" value="SPORULATION PROTEIN RELATED"/>
    <property type="match status" value="1"/>
</dbReference>
<name>A0A562QJM4_9BACI</name>
<dbReference type="SMART" id="SM00843">
    <property type="entry name" value="Ftsk_gamma"/>
    <property type="match status" value="1"/>
</dbReference>
<evidence type="ECO:0000256" key="5">
    <source>
        <dbReference type="PROSITE-ProRule" id="PRU00289"/>
    </source>
</evidence>
<feature type="domain" description="FtsK" evidence="7">
    <location>
        <begin position="540"/>
        <end position="731"/>
    </location>
</feature>
<sequence>MGTLDRLIKRFQQLLGGDQEDRNYQSQKQEVNPNEIEGHTYGPIADGRRTNESRVLYHYPKQGKFRFPLIEDEEENNRAKRKAFHVREEELKEERKKISDQKVSQEKKVEVQKVDTRFGNRDFKLTSVPSPVYGFRGREETKSRIGDTLTVSPFENKKQQDTSEIPSTASLLEKLQSEPRVEEEQKTSFEKLTLIDEPDFVEELLPNEEVTATLETETTKESIIETETVEVTEESTINSVEVEEIKASTTVPAAIEAAEKSSINSVEMETAEASIVESAEGEGTEKKSTIECDESEAAKAYSPIESVGRGADEETVIEFDHEKVVQTVEANQIPAEESRKQEIVASASEKPVELVEESQSESPDVTTPSKSYKKPAIPFNVMMLPQDRGSKQAPQRVEKPVSSNYQFPSIQLLDYPQVQQEDESEWLEDQGMLLEETLQSFHVDAKVVHVTKGPSVTRFEIQPARGVKVNKVTGLTDDIKLALAAKDIRIEAPIPGKNTIGIEVPNRTSTPVFLREILRRDVFVRPDSPLTVALGLDISGQPIVTDLKKMPHGLVAGATGSGKSVCINSVLISLLFKASPDEVKLMLIDPKMVELAPYNGLPHLVTPVITDAKQATAALKWVVQEMERRYELFSQQGVRDVGRYNSLYSESPDKPALPYILVVIDELADLMMVSPQDVEDAICRIAQKARACGIHLLLATQRPSVDVITGLIKANIPTRIAFSVSSQTDSRTILDMGGAERLLGRGDMLFHENGTPKPVRVQGTFVSDEEIEDIIAHVKKQRDPEYLLEIEQLKRVSEISDSDDEHFEEACYFVIEQGSASASSLQRKFRVGYNRAARLIDMMEERGIISEAMGSKPRHVLVDEIELEELLYHKEV</sequence>
<dbReference type="RefSeq" id="WP_144449960.1">
    <property type="nucleotide sequence ID" value="NZ_VLKZ01000004.1"/>
</dbReference>
<feature type="binding site" evidence="5">
    <location>
        <begin position="557"/>
        <end position="564"/>
    </location>
    <ligand>
        <name>ATP</name>
        <dbReference type="ChEBI" id="CHEBI:30616"/>
    </ligand>
</feature>
<accession>A0A562QJM4</accession>
<dbReference type="AlphaFoldDB" id="A0A562QJM4"/>
<organism evidence="8 9">
    <name type="scientific">Halalkalibacter nanhaiisediminis</name>
    <dbReference type="NCBI Taxonomy" id="688079"/>
    <lineage>
        <taxon>Bacteria</taxon>
        <taxon>Bacillati</taxon>
        <taxon>Bacillota</taxon>
        <taxon>Bacilli</taxon>
        <taxon>Bacillales</taxon>
        <taxon>Bacillaceae</taxon>
        <taxon>Halalkalibacter</taxon>
    </lineage>
</organism>
<dbReference type="Proteomes" id="UP000315711">
    <property type="component" value="Unassembled WGS sequence"/>
</dbReference>
<keyword evidence="9" id="KW-1185">Reference proteome</keyword>
<evidence type="ECO:0000313" key="8">
    <source>
        <dbReference type="EMBL" id="TWI56929.1"/>
    </source>
</evidence>
<comment type="similarity">
    <text evidence="1">Belongs to the FtsK/SpoIIIE/SftA family.</text>
</comment>
<proteinExistence type="inferred from homology"/>
<dbReference type="EMBL" id="VLKZ01000004">
    <property type="protein sequence ID" value="TWI56929.1"/>
    <property type="molecule type" value="Genomic_DNA"/>
</dbReference>
<evidence type="ECO:0000256" key="2">
    <source>
        <dbReference type="ARBA" id="ARBA00022741"/>
    </source>
</evidence>
<protein>
    <submittedName>
        <fullName evidence="8">DNA translocase FtsK</fullName>
    </submittedName>
</protein>
<comment type="caution">
    <text evidence="8">The sequence shown here is derived from an EMBL/GenBank/DDBJ whole genome shotgun (WGS) entry which is preliminary data.</text>
</comment>
<dbReference type="CDD" id="cd01127">
    <property type="entry name" value="TrwB_TraG_TraD_VirD4"/>
    <property type="match status" value="1"/>
</dbReference>
<reference evidence="8 9" key="1">
    <citation type="journal article" date="2015" name="Stand. Genomic Sci.">
        <title>Genomic Encyclopedia of Bacterial and Archaeal Type Strains, Phase III: the genomes of soil and plant-associated and newly described type strains.</title>
        <authorList>
            <person name="Whitman W.B."/>
            <person name="Woyke T."/>
            <person name="Klenk H.P."/>
            <person name="Zhou Y."/>
            <person name="Lilburn T.G."/>
            <person name="Beck B.J."/>
            <person name="De Vos P."/>
            <person name="Vandamme P."/>
            <person name="Eisen J.A."/>
            <person name="Garrity G."/>
            <person name="Hugenholtz P."/>
            <person name="Kyrpides N.C."/>
        </authorList>
    </citation>
    <scope>NUCLEOTIDE SEQUENCE [LARGE SCALE GENOMIC DNA]</scope>
    <source>
        <strain evidence="8 9">CGMCC 1.10116</strain>
    </source>
</reference>
<dbReference type="SUPFAM" id="SSF46785">
    <property type="entry name" value="Winged helix' DNA-binding domain"/>
    <property type="match status" value="1"/>
</dbReference>
<dbReference type="InterPro" id="IPR036390">
    <property type="entry name" value="WH_DNA-bd_sf"/>
</dbReference>
<dbReference type="InterPro" id="IPR027417">
    <property type="entry name" value="P-loop_NTPase"/>
</dbReference>
<keyword evidence="4" id="KW-0238">DNA-binding</keyword>
<keyword evidence="2 5" id="KW-0547">Nucleotide-binding</keyword>
<evidence type="ECO:0000256" key="1">
    <source>
        <dbReference type="ARBA" id="ARBA00006474"/>
    </source>
</evidence>
<dbReference type="Gene3D" id="3.30.980.40">
    <property type="match status" value="1"/>
</dbReference>